<dbReference type="CDD" id="cd02440">
    <property type="entry name" value="AdoMet_MTases"/>
    <property type="match status" value="1"/>
</dbReference>
<evidence type="ECO:0008006" key="4">
    <source>
        <dbReference type="Google" id="ProtNLM"/>
    </source>
</evidence>
<dbReference type="Gene3D" id="3.40.50.150">
    <property type="entry name" value="Vaccinia Virus protein VP39"/>
    <property type="match status" value="1"/>
</dbReference>
<feature type="region of interest" description="Disordered" evidence="1">
    <location>
        <begin position="44"/>
        <end position="65"/>
    </location>
</feature>
<reference evidence="2" key="2">
    <citation type="submission" date="2021-10" db="EMBL/GenBank/DDBJ databases">
        <title>Phylogenomics reveals ancestral predisposition of the termite-cultivated fungus Termitomyces towards a domesticated lifestyle.</title>
        <authorList>
            <person name="Auxier B."/>
            <person name="Grum-Grzhimaylo A."/>
            <person name="Cardenas M.E."/>
            <person name="Lodge J.D."/>
            <person name="Laessoe T."/>
            <person name="Pedersen O."/>
            <person name="Smith M.E."/>
            <person name="Kuyper T.W."/>
            <person name="Franco-Molano E.A."/>
            <person name="Baroni T.J."/>
            <person name="Aanen D.K."/>
        </authorList>
    </citation>
    <scope>NUCLEOTIDE SEQUENCE</scope>
    <source>
        <strain evidence="2">AP01</strain>
        <tissue evidence="2">Mycelium</tissue>
    </source>
</reference>
<dbReference type="PANTHER" id="PTHR14614">
    <property type="entry name" value="HEPATOCELLULAR CARCINOMA-ASSOCIATED ANTIGEN"/>
    <property type="match status" value="1"/>
</dbReference>
<accession>A0A9P7G6P7</accession>
<organism evidence="2 3">
    <name type="scientific">Asterophora parasitica</name>
    <dbReference type="NCBI Taxonomy" id="117018"/>
    <lineage>
        <taxon>Eukaryota</taxon>
        <taxon>Fungi</taxon>
        <taxon>Dikarya</taxon>
        <taxon>Basidiomycota</taxon>
        <taxon>Agaricomycotina</taxon>
        <taxon>Agaricomycetes</taxon>
        <taxon>Agaricomycetidae</taxon>
        <taxon>Agaricales</taxon>
        <taxon>Tricholomatineae</taxon>
        <taxon>Lyophyllaceae</taxon>
        <taxon>Asterophora</taxon>
    </lineage>
</organism>
<dbReference type="OrthoDB" id="433955at2759"/>
<protein>
    <recommendedName>
        <fullName evidence="4">S-adenosylmethionine-dependent methyltransferase</fullName>
    </recommendedName>
</protein>
<reference evidence="2" key="1">
    <citation type="submission" date="2020-07" db="EMBL/GenBank/DDBJ databases">
        <authorList>
            <person name="Nieuwenhuis M."/>
            <person name="Van De Peppel L.J.J."/>
        </authorList>
    </citation>
    <scope>NUCLEOTIDE SEQUENCE</scope>
    <source>
        <strain evidence="2">AP01</strain>
        <tissue evidence="2">Mycelium</tissue>
    </source>
</reference>
<name>A0A9P7G6P7_9AGAR</name>
<comment type="caution">
    <text evidence="2">The sequence shown here is derived from an EMBL/GenBank/DDBJ whole genome shotgun (WGS) entry which is preliminary data.</text>
</comment>
<dbReference type="Proteomes" id="UP000775547">
    <property type="component" value="Unassembled WGS sequence"/>
</dbReference>
<dbReference type="EMBL" id="JABCKV010000262">
    <property type="protein sequence ID" value="KAG5641707.1"/>
    <property type="molecule type" value="Genomic_DNA"/>
</dbReference>
<proteinExistence type="predicted"/>
<dbReference type="InterPro" id="IPR019410">
    <property type="entry name" value="Methyltransf_16"/>
</dbReference>
<dbReference type="GO" id="GO:0008757">
    <property type="term" value="F:S-adenosylmethionine-dependent methyltransferase activity"/>
    <property type="evidence" value="ECO:0007669"/>
    <property type="project" value="UniProtKB-ARBA"/>
</dbReference>
<evidence type="ECO:0000313" key="2">
    <source>
        <dbReference type="EMBL" id="KAG5641707.1"/>
    </source>
</evidence>
<dbReference type="SUPFAM" id="SSF53335">
    <property type="entry name" value="S-adenosyl-L-methionine-dependent methyltransferases"/>
    <property type="match status" value="1"/>
</dbReference>
<keyword evidence="3" id="KW-1185">Reference proteome</keyword>
<evidence type="ECO:0000256" key="1">
    <source>
        <dbReference type="SAM" id="MobiDB-lite"/>
    </source>
</evidence>
<feature type="non-terminal residue" evidence="2">
    <location>
        <position position="1"/>
    </location>
</feature>
<evidence type="ECO:0000313" key="3">
    <source>
        <dbReference type="Proteomes" id="UP000775547"/>
    </source>
</evidence>
<feature type="compositionally biased region" description="Polar residues" evidence="1">
    <location>
        <begin position="51"/>
        <end position="65"/>
    </location>
</feature>
<dbReference type="AlphaFoldDB" id="A0A9P7G6P7"/>
<dbReference type="Pfam" id="PF10294">
    <property type="entry name" value="Methyltransf_16"/>
    <property type="match status" value="1"/>
</dbReference>
<gene>
    <name evidence="2" type="ORF">DXG03_004411</name>
</gene>
<dbReference type="InterPro" id="IPR029063">
    <property type="entry name" value="SAM-dependent_MTases_sf"/>
</dbReference>
<sequence>ISRNMALEPPSARLPPIRTISSQPVEELSDAIAFLRHIYNPEVRGSRRSRPNQTNRLPSGKSPSLNGLDDLRADAFERSYAIRWLTALVAQAELWDSESDAIGSSQSISREALLQASASLLATCSGAAAAGVIVRDFVFEHGSNREYLLKVHVKDVPIDNRDYASVGAQTWGGACVLAETILDDPPEFALLGGNRAQGLRILELGAGTGLVSLVVGKLLESATPQQQATIIATDYYPAVLDNLGSNIQANFPPPGKANHIRIVSHFLDWSLFPNERVQNPPFDAPFDLILGADVVYEAQHAIWIRSCVASLLRKPYRDTDPLFHLMVPVRYTHSFESSTLEAVFSNLPSADIDLRIVSKEVILCDAGNGLGSNQVEYAYYKIGWRQPCE</sequence>